<evidence type="ECO:0000259" key="2">
    <source>
        <dbReference type="Pfam" id="PF04335"/>
    </source>
</evidence>
<keyword evidence="1" id="KW-0472">Membrane</keyword>
<feature type="domain" description="Bacterial virulence protein VirB8" evidence="2">
    <location>
        <begin position="33"/>
        <end position="93"/>
    </location>
</feature>
<evidence type="ECO:0000313" key="3">
    <source>
        <dbReference type="EMBL" id="AQZ20335.1"/>
    </source>
</evidence>
<keyword evidence="1" id="KW-0812">Transmembrane</keyword>
<feature type="transmembrane region" description="Helical" evidence="1">
    <location>
        <begin position="50"/>
        <end position="74"/>
    </location>
</feature>
<accession>A0A1U9XFR6</accession>
<dbReference type="InterPro" id="IPR007430">
    <property type="entry name" value="VirB8"/>
</dbReference>
<proteinExistence type="predicted"/>
<protein>
    <submittedName>
        <fullName evidence="3">VirB8 protein</fullName>
    </submittedName>
</protein>
<dbReference type="RefSeq" id="WP_250696475.1">
    <property type="nucleotide sequence ID" value="NZ_KY075654.1"/>
</dbReference>
<evidence type="ECO:0000256" key="1">
    <source>
        <dbReference type="SAM" id="Phobius"/>
    </source>
</evidence>
<organism evidence="3">
    <name type="scientific">Escherichia coli</name>
    <dbReference type="NCBI Taxonomy" id="562"/>
    <lineage>
        <taxon>Bacteria</taxon>
        <taxon>Pseudomonadati</taxon>
        <taxon>Pseudomonadota</taxon>
        <taxon>Gammaproteobacteria</taxon>
        <taxon>Enterobacterales</taxon>
        <taxon>Enterobacteriaceae</taxon>
        <taxon>Escherichia</taxon>
    </lineage>
</organism>
<dbReference type="EMBL" id="KY075654">
    <property type="protein sequence ID" value="AQZ20335.1"/>
    <property type="molecule type" value="Genomic_DNA"/>
</dbReference>
<keyword evidence="1" id="KW-1133">Transmembrane helix</keyword>
<dbReference type="GO" id="GO:0016020">
    <property type="term" value="C:membrane"/>
    <property type="evidence" value="ECO:0007669"/>
    <property type="project" value="InterPro"/>
</dbReference>
<dbReference type="Pfam" id="PF04335">
    <property type="entry name" value="VirB8"/>
    <property type="match status" value="1"/>
</dbReference>
<sequence length="134" mass="15609">MENTNYYEHSKKEASKKKFEEKNEKKDYFKAIRDFERSEIEIIKKKAKTFTILAIGEFVVICILGFAIASLAPLKTAVPFLVRVDNSTGYTDIALNYLMLRKVIRMLRLNISCQNISLTMKHTTGRLFRNRPIQ</sequence>
<name>A0A1U9XFR6_ECOLX</name>
<reference evidence="3" key="1">
    <citation type="submission" date="2016-10" db="EMBL/GenBank/DDBJ databases">
        <authorList>
            <person name="Sun J."/>
        </authorList>
    </citation>
    <scope>NUCLEOTIDE SEQUENCE</scope>
    <source>
        <strain evidence="3">Lishui142</strain>
        <plasmid evidence="3">pLishui142-1</plasmid>
    </source>
</reference>
<dbReference type="AlphaFoldDB" id="A0A1U9XFR6"/>
<geneLocation type="plasmid" evidence="3">
    <name>pLishui142-1</name>
</geneLocation>
<gene>
    <name evidence="3" type="ORF">pLishui142-1_00066</name>
</gene>
<keyword evidence="3" id="KW-0614">Plasmid</keyword>